<accession>A0A371E1K1</accession>
<protein>
    <submittedName>
        <fullName evidence="1">Uncharacterized protein</fullName>
    </submittedName>
</protein>
<gene>
    <name evidence="1" type="ORF">CR513_62018</name>
</gene>
<dbReference type="EMBL" id="QJKJ01017297">
    <property type="protein sequence ID" value="RDX58649.1"/>
    <property type="molecule type" value="Genomic_DNA"/>
</dbReference>
<feature type="non-terminal residue" evidence="1">
    <location>
        <position position="1"/>
    </location>
</feature>
<dbReference type="OrthoDB" id="1633836at2759"/>
<proteinExistence type="predicted"/>
<dbReference type="Proteomes" id="UP000257109">
    <property type="component" value="Unassembled WGS sequence"/>
</dbReference>
<comment type="caution">
    <text evidence="1">The sequence shown here is derived from an EMBL/GenBank/DDBJ whole genome shotgun (WGS) entry which is preliminary data.</text>
</comment>
<name>A0A371E1K1_MUCPR</name>
<evidence type="ECO:0000313" key="1">
    <source>
        <dbReference type="EMBL" id="RDX58649.1"/>
    </source>
</evidence>
<reference evidence="1" key="1">
    <citation type="submission" date="2018-05" db="EMBL/GenBank/DDBJ databases">
        <title>Draft genome of Mucuna pruriens seed.</title>
        <authorList>
            <person name="Nnadi N.E."/>
            <person name="Vos R."/>
            <person name="Hasami M.H."/>
            <person name="Devisetty U.K."/>
            <person name="Aguiy J.C."/>
        </authorList>
    </citation>
    <scope>NUCLEOTIDE SEQUENCE [LARGE SCALE GENOMIC DNA]</scope>
    <source>
        <strain evidence="1">JCA_2017</strain>
    </source>
</reference>
<keyword evidence="2" id="KW-1185">Reference proteome</keyword>
<evidence type="ECO:0000313" key="2">
    <source>
        <dbReference type="Proteomes" id="UP000257109"/>
    </source>
</evidence>
<dbReference type="AlphaFoldDB" id="A0A371E1K1"/>
<sequence>MDRHEVLDWMGTELLSGMRHKDFKRTSTKPLKIEMEAQGPRMDRHGVFENGNRDTKPLEEMYEMYRGEVIWGGATPESATWELEEKMRESYPDLFVSGKFEDEFSFRRREL</sequence>
<organism evidence="1 2">
    <name type="scientific">Mucuna pruriens</name>
    <name type="common">Velvet bean</name>
    <name type="synonym">Dolichos pruriens</name>
    <dbReference type="NCBI Taxonomy" id="157652"/>
    <lineage>
        <taxon>Eukaryota</taxon>
        <taxon>Viridiplantae</taxon>
        <taxon>Streptophyta</taxon>
        <taxon>Embryophyta</taxon>
        <taxon>Tracheophyta</taxon>
        <taxon>Spermatophyta</taxon>
        <taxon>Magnoliopsida</taxon>
        <taxon>eudicotyledons</taxon>
        <taxon>Gunneridae</taxon>
        <taxon>Pentapetalae</taxon>
        <taxon>rosids</taxon>
        <taxon>fabids</taxon>
        <taxon>Fabales</taxon>
        <taxon>Fabaceae</taxon>
        <taxon>Papilionoideae</taxon>
        <taxon>50 kb inversion clade</taxon>
        <taxon>NPAAA clade</taxon>
        <taxon>indigoferoid/millettioid clade</taxon>
        <taxon>Phaseoleae</taxon>
        <taxon>Mucuna</taxon>
    </lineage>
</organism>